<proteinExistence type="predicted"/>
<dbReference type="Proteomes" id="UP000445696">
    <property type="component" value="Unassembled WGS sequence"/>
</dbReference>
<organism evidence="1 2">
    <name type="scientific">Sneathiella chungangensis</name>
    <dbReference type="NCBI Taxonomy" id="1418234"/>
    <lineage>
        <taxon>Bacteria</taxon>
        <taxon>Pseudomonadati</taxon>
        <taxon>Pseudomonadota</taxon>
        <taxon>Alphaproteobacteria</taxon>
        <taxon>Sneathiellales</taxon>
        <taxon>Sneathiellaceae</taxon>
        <taxon>Sneathiella</taxon>
    </lineage>
</organism>
<sequence>MPDLPDDIARALGYPYPRPAGSYLFSGGMAQELPPETDFGGRVPVLACGSNGAPAQLLRKYGPSADHCIPVTAARLEDICCSYSAHFSSYGSVAAALHGAPGAVSQVHITWLTEAELTRMHETEAIGTNYSFAKLNGVHLTCAAQGRIEIIHAYISLRGSLLIDGSPITLGGIDCRNACYPVMDQQEIQARLRDIVAPGMDLHDFIRQNITDAKMRAERTSLLARRSQKFDHPGLTTLLDQAS</sequence>
<evidence type="ECO:0000313" key="1">
    <source>
        <dbReference type="EMBL" id="MZR21598.1"/>
    </source>
</evidence>
<name>A0A845MC97_9PROT</name>
<dbReference type="EMBL" id="WTVA01000001">
    <property type="protein sequence ID" value="MZR21598.1"/>
    <property type="molecule type" value="Genomic_DNA"/>
</dbReference>
<dbReference type="AlphaFoldDB" id="A0A845MC97"/>
<protein>
    <submittedName>
        <fullName evidence="1">Uncharacterized protein</fullName>
    </submittedName>
</protein>
<comment type="caution">
    <text evidence="1">The sequence shown here is derived from an EMBL/GenBank/DDBJ whole genome shotgun (WGS) entry which is preliminary data.</text>
</comment>
<gene>
    <name evidence="1" type="ORF">GQF03_04585</name>
</gene>
<keyword evidence="2" id="KW-1185">Reference proteome</keyword>
<dbReference type="RefSeq" id="WP_161337981.1">
    <property type="nucleotide sequence ID" value="NZ_JBHSDG010000002.1"/>
</dbReference>
<reference evidence="1 2" key="1">
    <citation type="journal article" date="2014" name="Int. J. Syst. Evol. Microbiol.">
        <title>Sneathiella chungangensis sp. nov., isolated from a marine sand, and emended description of the genus Sneathiella.</title>
        <authorList>
            <person name="Siamphan C."/>
            <person name="Kim H."/>
            <person name="Lee J.S."/>
            <person name="Kim W."/>
        </authorList>
    </citation>
    <scope>NUCLEOTIDE SEQUENCE [LARGE SCALE GENOMIC DNA]</scope>
    <source>
        <strain evidence="1 2">KCTC 32476</strain>
    </source>
</reference>
<dbReference type="OrthoDB" id="7626403at2"/>
<accession>A0A845MC97</accession>
<evidence type="ECO:0000313" key="2">
    <source>
        <dbReference type="Proteomes" id="UP000445696"/>
    </source>
</evidence>